<keyword evidence="3" id="KW-0614">Plasmid</keyword>
<keyword evidence="1" id="KW-0175">Coiled coil</keyword>
<reference evidence="3" key="1">
    <citation type="submission" date="2015-08" db="EMBL/GenBank/DDBJ databases">
        <title>Plasmid BNF01.</title>
        <authorList>
            <person name="Munoz C.M."/>
            <person name="Vasquez C.C."/>
        </authorList>
    </citation>
    <scope>NUCLEOTIDE SEQUENCE</scope>
    <source>
        <plasmid evidence="3">pBNF01A</plasmid>
    </source>
</reference>
<keyword evidence="2" id="KW-0812">Transmembrane</keyword>
<protein>
    <submittedName>
        <fullName evidence="3">Uncharacterized protein</fullName>
    </submittedName>
</protein>
<dbReference type="AlphaFoldDB" id="A0A142BMT9"/>
<geneLocation type="plasmid" evidence="3">
    <name>pBNF01A</name>
</geneLocation>
<sequence length="77" mass="9237">MKKVKSYLKNIQNNEEYQKDIEFLEKKSNGREDKKLILDICFLSTIPLISIYITLFFKFFQSICNFYINNYSCASFL</sequence>
<organism evidence="3">
    <name type="scientific">Staphylococcus haemolyticus</name>
    <dbReference type="NCBI Taxonomy" id="1283"/>
    <lineage>
        <taxon>Bacteria</taxon>
        <taxon>Bacillati</taxon>
        <taxon>Bacillota</taxon>
        <taxon>Bacilli</taxon>
        <taxon>Bacillales</taxon>
        <taxon>Staphylococcaceae</taxon>
        <taxon>Staphylococcus</taxon>
    </lineage>
</organism>
<feature type="transmembrane region" description="Helical" evidence="2">
    <location>
        <begin position="36"/>
        <end position="60"/>
    </location>
</feature>
<proteinExistence type="predicted"/>
<dbReference type="EMBL" id="KT359373">
    <property type="protein sequence ID" value="AMP34397.1"/>
    <property type="molecule type" value="Genomic_DNA"/>
</dbReference>
<evidence type="ECO:0000256" key="2">
    <source>
        <dbReference type="SAM" id="Phobius"/>
    </source>
</evidence>
<keyword evidence="2" id="KW-1133">Transmembrane helix</keyword>
<keyword evidence="2" id="KW-0472">Membrane</keyword>
<name>A0A142BMT9_STAHA</name>
<evidence type="ECO:0000256" key="1">
    <source>
        <dbReference type="SAM" id="Coils"/>
    </source>
</evidence>
<accession>A0A142BMT9</accession>
<evidence type="ECO:0000313" key="3">
    <source>
        <dbReference type="EMBL" id="AMP34397.1"/>
    </source>
</evidence>
<feature type="coiled-coil region" evidence="1">
    <location>
        <begin position="7"/>
        <end position="34"/>
    </location>
</feature>